<evidence type="ECO:0000313" key="2">
    <source>
        <dbReference type="Proteomes" id="UP000241764"/>
    </source>
</evidence>
<gene>
    <name evidence="1" type="ORF">CU103_12410</name>
</gene>
<dbReference type="Proteomes" id="UP000241764">
    <property type="component" value="Unassembled WGS sequence"/>
</dbReference>
<protein>
    <submittedName>
        <fullName evidence="1">Uncharacterized protein</fullName>
    </submittedName>
</protein>
<organism evidence="1 2">
    <name type="scientific">Phyllobacterium sophorae</name>
    <dbReference type="NCBI Taxonomy" id="1520277"/>
    <lineage>
        <taxon>Bacteria</taxon>
        <taxon>Pseudomonadati</taxon>
        <taxon>Pseudomonadota</taxon>
        <taxon>Alphaproteobacteria</taxon>
        <taxon>Hyphomicrobiales</taxon>
        <taxon>Phyllobacteriaceae</taxon>
        <taxon>Phyllobacterium</taxon>
    </lineage>
</organism>
<dbReference type="AlphaFoldDB" id="A0A2P7BE28"/>
<keyword evidence="2" id="KW-1185">Reference proteome</keyword>
<evidence type="ECO:0000313" key="1">
    <source>
        <dbReference type="EMBL" id="PSH64679.1"/>
    </source>
</evidence>
<comment type="caution">
    <text evidence="1">The sequence shown here is derived from an EMBL/GenBank/DDBJ whole genome shotgun (WGS) entry which is preliminary data.</text>
</comment>
<proteinExistence type="predicted"/>
<dbReference type="EMBL" id="PGGM01000004">
    <property type="protein sequence ID" value="PSH64679.1"/>
    <property type="molecule type" value="Genomic_DNA"/>
</dbReference>
<accession>A0A2P7BE28</accession>
<name>A0A2P7BE28_9HYPH</name>
<reference evidence="2" key="1">
    <citation type="submission" date="2017-11" db="EMBL/GenBank/DDBJ databases">
        <authorList>
            <person name="Kuznetsova I."/>
            <person name="Sazanova A."/>
            <person name="Chirak E."/>
            <person name="Safronova V."/>
            <person name="Willems A."/>
        </authorList>
    </citation>
    <scope>NUCLEOTIDE SEQUENCE [LARGE SCALE GENOMIC DNA]</scope>
    <source>
        <strain evidence="2">CCBAU 03422</strain>
    </source>
</reference>
<sequence length="103" mass="11607">MIEVKLFGSYGAQHTPSGLFIDMNGKTRIKDPIGPLCRLLQEHGYEGLVRITRDGTPVFKNDLDLSFWAGLDFVDEQTKSAKCIKYRPFGWSSPEEISEKGRA</sequence>